<dbReference type="NCBIfam" id="TIGR00252">
    <property type="entry name" value="YraN family protein"/>
    <property type="match status" value="1"/>
</dbReference>
<dbReference type="Pfam" id="PF02021">
    <property type="entry name" value="UPF0102"/>
    <property type="match status" value="1"/>
</dbReference>
<evidence type="ECO:0000313" key="1">
    <source>
        <dbReference type="EMBL" id="KKN56178.1"/>
    </source>
</evidence>
<dbReference type="InterPro" id="IPR011856">
    <property type="entry name" value="tRNA_endonuc-like_dom_sf"/>
</dbReference>
<protein>
    <submittedName>
        <fullName evidence="1">Uncharacterized protein</fullName>
    </submittedName>
</protein>
<reference evidence="1" key="1">
    <citation type="journal article" date="2015" name="Nature">
        <title>Complex archaea that bridge the gap between prokaryotes and eukaryotes.</title>
        <authorList>
            <person name="Spang A."/>
            <person name="Saw J.H."/>
            <person name="Jorgensen S.L."/>
            <person name="Zaremba-Niedzwiedzka K."/>
            <person name="Martijn J."/>
            <person name="Lind A.E."/>
            <person name="van Eijk R."/>
            <person name="Schleper C."/>
            <person name="Guy L."/>
            <person name="Ettema T.J."/>
        </authorList>
    </citation>
    <scope>NUCLEOTIDE SEQUENCE</scope>
</reference>
<dbReference type="AlphaFoldDB" id="A0A0F9URE9"/>
<accession>A0A0F9URE9</accession>
<dbReference type="HAMAP" id="MF_00048">
    <property type="entry name" value="UPF0102"/>
    <property type="match status" value="1"/>
</dbReference>
<dbReference type="InterPro" id="IPR011335">
    <property type="entry name" value="Restrct_endonuc-II-like"/>
</dbReference>
<dbReference type="EMBL" id="LAZR01000854">
    <property type="protein sequence ID" value="KKN56178.1"/>
    <property type="molecule type" value="Genomic_DNA"/>
</dbReference>
<organism evidence="1">
    <name type="scientific">marine sediment metagenome</name>
    <dbReference type="NCBI Taxonomy" id="412755"/>
    <lineage>
        <taxon>unclassified sequences</taxon>
        <taxon>metagenomes</taxon>
        <taxon>ecological metagenomes</taxon>
    </lineage>
</organism>
<name>A0A0F9URE9_9ZZZZ</name>
<proteinExistence type="inferred from homology"/>
<comment type="caution">
    <text evidence="1">The sequence shown here is derived from an EMBL/GenBank/DDBJ whole genome shotgun (WGS) entry which is preliminary data.</text>
</comment>
<sequence length="120" mass="13820">MLFARDKGLEIERRVCRHLEKHGLRLVERNYLCKGGEIDLIMRDNKTLVFIEVRFRKTVTYGSALESVDKKKQNKIIHAAQHFLQSTASSNVACRFDVVAVSPDNSSLKIDWVQDAFQLN</sequence>
<dbReference type="PANTHER" id="PTHR34039">
    <property type="entry name" value="UPF0102 PROTEIN YRAN"/>
    <property type="match status" value="1"/>
</dbReference>
<gene>
    <name evidence="1" type="ORF">LCGC14_0574750</name>
</gene>
<dbReference type="GO" id="GO:0003676">
    <property type="term" value="F:nucleic acid binding"/>
    <property type="evidence" value="ECO:0007669"/>
    <property type="project" value="InterPro"/>
</dbReference>
<dbReference type="InterPro" id="IPR003509">
    <property type="entry name" value="UPF0102_YraN-like"/>
</dbReference>
<dbReference type="NCBIfam" id="NF009150">
    <property type="entry name" value="PRK12497.1-3"/>
    <property type="match status" value="1"/>
</dbReference>
<dbReference type="SUPFAM" id="SSF52980">
    <property type="entry name" value="Restriction endonuclease-like"/>
    <property type="match status" value="1"/>
</dbReference>
<dbReference type="PANTHER" id="PTHR34039:SF1">
    <property type="entry name" value="UPF0102 PROTEIN YRAN"/>
    <property type="match status" value="1"/>
</dbReference>
<dbReference type="Gene3D" id="3.40.1350.10">
    <property type="match status" value="1"/>
</dbReference>
<dbReference type="CDD" id="cd20736">
    <property type="entry name" value="PoNe_Nuclease"/>
    <property type="match status" value="1"/>
</dbReference>